<evidence type="ECO:0000313" key="2">
    <source>
        <dbReference type="Proteomes" id="UP000005220"/>
    </source>
</evidence>
<name>H2AQQ7_KAZAF</name>
<dbReference type="GO" id="GO:0008080">
    <property type="term" value="F:N-acetyltransferase activity"/>
    <property type="evidence" value="ECO:0007669"/>
    <property type="project" value="EnsemblFungi"/>
</dbReference>
<dbReference type="OrthoDB" id="2150604at2759"/>
<accession>H2AQQ7</accession>
<dbReference type="GO" id="GO:0005886">
    <property type="term" value="C:plasma membrane"/>
    <property type="evidence" value="ECO:0007669"/>
    <property type="project" value="EnsemblFungi"/>
</dbReference>
<dbReference type="Pfam" id="PF07247">
    <property type="entry name" value="AATase"/>
    <property type="match status" value="1"/>
</dbReference>
<organism evidence="1 2">
    <name type="scientific">Kazachstania africana (strain ATCC 22294 / BCRC 22015 / CBS 2517 / CECT 1963 / NBRC 1671 / NRRL Y-8276)</name>
    <name type="common">Yeast</name>
    <name type="synonym">Kluyveromyces africanus</name>
    <dbReference type="NCBI Taxonomy" id="1071382"/>
    <lineage>
        <taxon>Eukaryota</taxon>
        <taxon>Fungi</taxon>
        <taxon>Dikarya</taxon>
        <taxon>Ascomycota</taxon>
        <taxon>Saccharomycotina</taxon>
        <taxon>Saccharomycetes</taxon>
        <taxon>Saccharomycetales</taxon>
        <taxon>Saccharomycetaceae</taxon>
        <taxon>Kazachstania</taxon>
    </lineage>
</organism>
<evidence type="ECO:0000313" key="1">
    <source>
        <dbReference type="EMBL" id="CCF56707.1"/>
    </source>
</evidence>
<evidence type="ECO:0008006" key="3">
    <source>
        <dbReference type="Google" id="ProtNLM"/>
    </source>
</evidence>
<dbReference type="GO" id="GO:0009410">
    <property type="term" value="P:response to xenobiotic stimulus"/>
    <property type="evidence" value="ECO:0007669"/>
    <property type="project" value="EnsemblFungi"/>
</dbReference>
<dbReference type="GeneID" id="13883246"/>
<dbReference type="KEGG" id="kaf:KAFR_0B04110"/>
<protein>
    <recommendedName>
        <fullName evidence="3">Condensation domain-containing protein</fullName>
    </recommendedName>
</protein>
<dbReference type="HOGENOM" id="CLU_599872_0_0_1"/>
<dbReference type="eggNOG" id="ENOG502RC91">
    <property type="taxonomic scope" value="Eukaryota"/>
</dbReference>
<dbReference type="GO" id="GO:0005635">
    <property type="term" value="C:nuclear envelope"/>
    <property type="evidence" value="ECO:0007669"/>
    <property type="project" value="EnsemblFungi"/>
</dbReference>
<dbReference type="STRING" id="1071382.H2AQQ7"/>
<dbReference type="AlphaFoldDB" id="H2AQQ7"/>
<proteinExistence type="predicted"/>
<reference evidence="1 2" key="1">
    <citation type="journal article" date="2011" name="Proc. Natl. Acad. Sci. U.S.A.">
        <title>Evolutionary erosion of yeast sex chromosomes by mating-type switching accidents.</title>
        <authorList>
            <person name="Gordon J.L."/>
            <person name="Armisen D."/>
            <person name="Proux-Wera E."/>
            <person name="Oheigeartaigh S.S."/>
            <person name="Byrne K.P."/>
            <person name="Wolfe K.H."/>
        </authorList>
    </citation>
    <scope>NUCLEOTIDE SEQUENCE [LARGE SCALE GENOMIC DNA]</scope>
    <source>
        <strain evidence="2">ATCC 22294 / BCRC 22015 / CBS 2517 / CECT 1963 / NBRC 1671 / NRRL Y-8276</strain>
    </source>
</reference>
<dbReference type="InterPro" id="IPR010828">
    <property type="entry name" value="Atf2/Sli1-like"/>
</dbReference>
<dbReference type="Proteomes" id="UP000005220">
    <property type="component" value="Chromosome 2"/>
</dbReference>
<dbReference type="PANTHER" id="PTHR28037:SF1">
    <property type="entry name" value="ALCOHOL O-ACETYLTRANSFERASE 1-RELATED"/>
    <property type="match status" value="1"/>
</dbReference>
<dbReference type="RefSeq" id="XP_003955842.1">
    <property type="nucleotide sequence ID" value="XM_003955793.1"/>
</dbReference>
<dbReference type="InterPro" id="IPR052058">
    <property type="entry name" value="Alcohol_O-acetyltransferase"/>
</dbReference>
<keyword evidence="2" id="KW-1185">Reference proteome</keyword>
<dbReference type="EMBL" id="HE650822">
    <property type="protein sequence ID" value="CCF56707.1"/>
    <property type="molecule type" value="Genomic_DNA"/>
</dbReference>
<dbReference type="InParanoid" id="H2AQQ7"/>
<sequence length="474" mass="54438">MNGASVRQLAPIEKYFYHRSDLGLHTCFYLGVELSKIPSKDKFIQALKKTIAELPLFHCNIDKGSGNSDLHAKNVQGVINFADVVEFRNDIQFLSTKEINDIFQNYDFNYGKESFLWKILVIPSQNQLLLLLDHALYDGNSGVKFWEVFMTSLREAKCNVEEQEDECIFKGDKSTDFVLEPHPYDKWPGTWSWAVKKVLAKMLFSASPKMITKIDSKFMQFKDYPFVDKLLEKPPKNGRKYQVNNDNLQWQFRLTPESLKKMLESCKKNRVSLTSYLVALFIMSLREINENKLCGGPSVNVSIPMNTRMKCKERLNLRDEEVQVGNFVTGLDFKTKMEKQEETTILNVASKVQEFITNETLNNIGDKINAMNLLNVVNQRRFLEETLNSINEGPGSVFEVTNLGFKDFDRNCDTQLNFYIKDSFFNVPKGIYSVFTCAIISTPLGGLNCTVSFPKELADTLDKPFSYVKNKLNL</sequence>
<gene>
    <name evidence="1" type="primary">KAFR0B04110</name>
    <name evidence="1" type="ORF">KAFR_0B04110</name>
</gene>
<dbReference type="PANTHER" id="PTHR28037">
    <property type="entry name" value="ALCOHOL O-ACETYLTRANSFERASE 1-RELATED"/>
    <property type="match status" value="1"/>
</dbReference>
<dbReference type="FunCoup" id="H2AQQ7">
    <property type="interactions" value="19"/>
</dbReference>